<sequence>MYRHLESEVSMAAMESCRISWGRVTAVDATSLLVLRRPLVLREAKLALGEPRAERVQRTLDDRGFVDHAAIDDWVSVHWGWACEVLDQRARRNLSFWTDHHLRLANQTI</sequence>
<protein>
    <submittedName>
        <fullName evidence="1">Uncharacterized protein</fullName>
    </submittedName>
</protein>
<dbReference type="EMBL" id="QHBU01000124">
    <property type="protein sequence ID" value="PZR81052.1"/>
    <property type="molecule type" value="Genomic_DNA"/>
</dbReference>
<name>A0A2W5Z6U4_9BACT</name>
<comment type="caution">
    <text evidence="1">The sequence shown here is derived from an EMBL/GenBank/DDBJ whole genome shotgun (WGS) entry which is preliminary data.</text>
</comment>
<dbReference type="InterPro" id="IPR045660">
    <property type="entry name" value="DUF6390"/>
</dbReference>
<organism evidence="1 2">
    <name type="scientific">Candidatus Aeolococcus gillhamiae</name>
    <dbReference type="NCBI Taxonomy" id="3127015"/>
    <lineage>
        <taxon>Bacteria</taxon>
        <taxon>Bacillati</taxon>
        <taxon>Candidatus Dormiibacterota</taxon>
        <taxon>Candidatus Dormibacteria</taxon>
        <taxon>Candidatus Aeolococcales</taxon>
        <taxon>Candidatus Aeolococcaceae</taxon>
        <taxon>Candidatus Aeolococcus</taxon>
    </lineage>
</organism>
<dbReference type="Proteomes" id="UP000248724">
    <property type="component" value="Unassembled WGS sequence"/>
</dbReference>
<dbReference type="AlphaFoldDB" id="A0A2W5Z6U4"/>
<dbReference type="Pfam" id="PF19927">
    <property type="entry name" value="DUF6390"/>
    <property type="match status" value="1"/>
</dbReference>
<evidence type="ECO:0000313" key="1">
    <source>
        <dbReference type="EMBL" id="PZR81052.1"/>
    </source>
</evidence>
<evidence type="ECO:0000313" key="2">
    <source>
        <dbReference type="Proteomes" id="UP000248724"/>
    </source>
</evidence>
<proteinExistence type="predicted"/>
<gene>
    <name evidence="1" type="ORF">DLM65_06790</name>
</gene>
<accession>A0A2W5Z6U4</accession>
<reference evidence="1 2" key="1">
    <citation type="journal article" date="2017" name="Nature">
        <title>Atmospheric trace gases support primary production in Antarctic desert surface soil.</title>
        <authorList>
            <person name="Ji M."/>
            <person name="Greening C."/>
            <person name="Vanwonterghem I."/>
            <person name="Carere C.R."/>
            <person name="Bay S.K."/>
            <person name="Steen J.A."/>
            <person name="Montgomery K."/>
            <person name="Lines T."/>
            <person name="Beardall J."/>
            <person name="van Dorst J."/>
            <person name="Snape I."/>
            <person name="Stott M.B."/>
            <person name="Hugenholtz P."/>
            <person name="Ferrari B.C."/>
        </authorList>
    </citation>
    <scope>NUCLEOTIDE SEQUENCE [LARGE SCALE GENOMIC DNA]</scope>
    <source>
        <strain evidence="1">RRmetagenome_bin12</strain>
    </source>
</reference>